<feature type="domain" description="Aspartate/ornithine carbamoyltransferase Asp/Orn-binding" evidence="7">
    <location>
        <begin position="166"/>
        <end position="317"/>
    </location>
</feature>
<evidence type="ECO:0000256" key="4">
    <source>
        <dbReference type="ARBA" id="ARBA00022679"/>
    </source>
</evidence>
<dbReference type="InterPro" id="IPR006131">
    <property type="entry name" value="Asp_carbamoyltransf_Asp/Orn-bd"/>
</dbReference>
<feature type="binding site" evidence="6">
    <location>
        <position position="102"/>
    </location>
    <ligand>
        <name>carbamoyl phosphate</name>
        <dbReference type="ChEBI" id="CHEBI:58228"/>
    </ligand>
</feature>
<dbReference type="GO" id="GO:0004585">
    <property type="term" value="F:ornithine carbamoyltransferase activity"/>
    <property type="evidence" value="ECO:0007669"/>
    <property type="project" value="UniProtKB-EC"/>
</dbReference>
<dbReference type="PROSITE" id="PS00097">
    <property type="entry name" value="CARBAMOYLTRANSFERASE"/>
    <property type="match status" value="1"/>
</dbReference>
<evidence type="ECO:0000256" key="1">
    <source>
        <dbReference type="ARBA" id="ARBA00004975"/>
    </source>
</evidence>
<dbReference type="InterPro" id="IPR006132">
    <property type="entry name" value="Asp/Orn_carbamoyltranf_P-bd"/>
</dbReference>
<dbReference type="EMBL" id="CP145316">
    <property type="protein sequence ID" value="XAM18814.1"/>
    <property type="molecule type" value="Genomic_DNA"/>
</dbReference>
<dbReference type="InterPro" id="IPR006130">
    <property type="entry name" value="Asp/Orn_carbamoylTrfase"/>
</dbReference>
<feature type="binding site" evidence="6">
    <location>
        <begin position="278"/>
        <end position="279"/>
    </location>
    <ligand>
        <name>carbamoyl phosphate</name>
        <dbReference type="ChEBI" id="CHEBI:58228"/>
    </ligand>
</feature>
<feature type="binding site" evidence="6">
    <location>
        <position position="78"/>
    </location>
    <ligand>
        <name>carbamoyl phosphate</name>
        <dbReference type="ChEBI" id="CHEBI:58228"/>
    </ligand>
</feature>
<dbReference type="InterPro" id="IPR024904">
    <property type="entry name" value="OTCase_ArgI"/>
</dbReference>
<accession>A0ABZ3F9U7</accession>
<dbReference type="Pfam" id="PF00185">
    <property type="entry name" value="OTCace"/>
    <property type="match status" value="1"/>
</dbReference>
<keyword evidence="4 6" id="KW-0808">Transferase</keyword>
<evidence type="ECO:0000256" key="3">
    <source>
        <dbReference type="ARBA" id="ARBA00013007"/>
    </source>
</evidence>
<name>A0ABZ3F9U7_9HELI</name>
<comment type="similarity">
    <text evidence="2 6">Belongs to the aspartate/ornithine carbamoyltransferase superfamily. OTCase family.</text>
</comment>
<comment type="catalytic activity">
    <reaction evidence="5 6">
        <text>carbamoyl phosphate + L-ornithine = L-citrulline + phosphate + H(+)</text>
        <dbReference type="Rhea" id="RHEA:19513"/>
        <dbReference type="ChEBI" id="CHEBI:15378"/>
        <dbReference type="ChEBI" id="CHEBI:43474"/>
        <dbReference type="ChEBI" id="CHEBI:46911"/>
        <dbReference type="ChEBI" id="CHEBI:57743"/>
        <dbReference type="ChEBI" id="CHEBI:58228"/>
        <dbReference type="EC" id="2.1.3.3"/>
    </reaction>
</comment>
<feature type="domain" description="Aspartate/ornithine carbamoyltransferase carbamoyl-P binding" evidence="8">
    <location>
        <begin position="2"/>
        <end position="142"/>
    </location>
</feature>
<feature type="binding site" evidence="6">
    <location>
        <position position="306"/>
    </location>
    <ligand>
        <name>carbamoyl phosphate</name>
        <dbReference type="ChEBI" id="CHEBI:58228"/>
    </ligand>
</feature>
<sequence length="327" mass="36420">MRHFLTLNDFNKDELLAMLDTALELKAQTLQGNMPLYLKGKVLAMIFEKSSTRTRVSFESGMYQLGGHGIFLSHKDIQLGRGEPIKDTARVISSMVDMVMMRTGEHKRLEEFAAYSSVPLINGLSDDFHPVQLIADYLTMIECGIYMPHQSPLYPQQDKRGEAPIVAYIGDGNNISHSWINLAAILGFELRIATPAEYAPKAEIVAQAQALCKDSGGKIIISTSPKNALEGVNVVVTDTWASMGQESQKETRKKAFAGFCVDSELMKYAQKEAIFLHCLPAYRGQEVSEEVIEGAQSRVFEEAQNRLHAQKGIMLYLAKMNNIPLSR</sequence>
<keyword evidence="10" id="KW-1185">Reference proteome</keyword>
<dbReference type="RefSeq" id="WP_300447885.1">
    <property type="nucleotide sequence ID" value="NZ_CP145316.1"/>
</dbReference>
<feature type="binding site" evidence="6">
    <location>
        <begin position="242"/>
        <end position="243"/>
    </location>
    <ligand>
        <name>L-ornithine</name>
        <dbReference type="ChEBI" id="CHEBI:46911"/>
    </ligand>
</feature>
<gene>
    <name evidence="9" type="primary">argF</name>
    <name evidence="9" type="ORF">V3I05_03780</name>
</gene>
<dbReference type="EC" id="2.1.3.3" evidence="3 6"/>
<dbReference type="InterPro" id="IPR002292">
    <property type="entry name" value="Orn/put_carbamltrans"/>
</dbReference>
<proteinExistence type="inferred from homology"/>
<feature type="binding site" evidence="6">
    <location>
        <begin position="51"/>
        <end position="54"/>
    </location>
    <ligand>
        <name>carbamoyl phosphate</name>
        <dbReference type="ChEBI" id="CHEBI:58228"/>
    </ligand>
</feature>
<dbReference type="PRINTS" id="PR00102">
    <property type="entry name" value="OTCASE"/>
</dbReference>
<evidence type="ECO:0000256" key="2">
    <source>
        <dbReference type="ARBA" id="ARBA00007805"/>
    </source>
</evidence>
<dbReference type="InterPro" id="IPR036901">
    <property type="entry name" value="Asp/Orn_carbamoylTrfase_sf"/>
</dbReference>
<comment type="subcellular location">
    <subcellularLocation>
        <location evidence="6">Cytoplasm</location>
    </subcellularLocation>
</comment>
<comment type="pathway">
    <text evidence="1">Amino-acid biosynthesis; L-arginine biosynthesis; L-arginine from L-ornithine and carbamoyl phosphate: step 1/3.</text>
</comment>
<evidence type="ECO:0000313" key="10">
    <source>
        <dbReference type="Proteomes" id="UP001434737"/>
    </source>
</evidence>
<dbReference type="NCBIfam" id="TIGR00658">
    <property type="entry name" value="orni_carb_tr"/>
    <property type="match status" value="1"/>
</dbReference>
<feature type="binding site" evidence="6">
    <location>
        <position position="174"/>
    </location>
    <ligand>
        <name>L-ornithine</name>
        <dbReference type="ChEBI" id="CHEBI:46911"/>
    </ligand>
</feature>
<dbReference type="Gene3D" id="3.40.50.1370">
    <property type="entry name" value="Aspartate/ornithine carbamoyltransferase"/>
    <property type="match status" value="2"/>
</dbReference>
<dbReference type="Proteomes" id="UP001434737">
    <property type="component" value="Chromosome"/>
</dbReference>
<organism evidence="9 10">
    <name type="scientific">Helicobacter mastomyrinus</name>
    <dbReference type="NCBI Taxonomy" id="287948"/>
    <lineage>
        <taxon>Bacteria</taxon>
        <taxon>Pseudomonadati</taxon>
        <taxon>Campylobacterota</taxon>
        <taxon>Epsilonproteobacteria</taxon>
        <taxon>Campylobacterales</taxon>
        <taxon>Helicobacteraceae</taxon>
        <taxon>Helicobacter</taxon>
    </lineage>
</organism>
<evidence type="ECO:0000256" key="5">
    <source>
        <dbReference type="ARBA" id="ARBA00048772"/>
    </source>
</evidence>
<evidence type="ECO:0000313" key="9">
    <source>
        <dbReference type="EMBL" id="XAM18814.1"/>
    </source>
</evidence>
<feature type="binding site" evidence="6">
    <location>
        <begin position="129"/>
        <end position="132"/>
    </location>
    <ligand>
        <name>carbamoyl phosphate</name>
        <dbReference type="ChEBI" id="CHEBI:58228"/>
    </ligand>
</feature>
<dbReference type="PANTHER" id="PTHR45753:SF3">
    <property type="entry name" value="ORNITHINE TRANSCARBAMYLASE, MITOCHONDRIAL"/>
    <property type="match status" value="1"/>
</dbReference>
<dbReference type="NCBIfam" id="NF001986">
    <property type="entry name" value="PRK00779.1"/>
    <property type="match status" value="1"/>
</dbReference>
<evidence type="ECO:0000259" key="7">
    <source>
        <dbReference type="Pfam" id="PF00185"/>
    </source>
</evidence>
<protein>
    <recommendedName>
        <fullName evidence="3 6">Ornithine carbamoyltransferase</fullName>
        <shortName evidence="6">OTCase</shortName>
        <ecNumber evidence="3 6">2.1.3.3</ecNumber>
    </recommendedName>
</protein>
<dbReference type="PANTHER" id="PTHR45753">
    <property type="entry name" value="ORNITHINE CARBAMOYLTRANSFERASE, MITOCHONDRIAL"/>
    <property type="match status" value="1"/>
</dbReference>
<feature type="binding site" evidence="6">
    <location>
        <position position="238"/>
    </location>
    <ligand>
        <name>L-ornithine</name>
        <dbReference type="ChEBI" id="CHEBI:46911"/>
    </ligand>
</feature>
<dbReference type="Pfam" id="PF02729">
    <property type="entry name" value="OTCace_N"/>
    <property type="match status" value="1"/>
</dbReference>
<keyword evidence="6" id="KW-0963">Cytoplasm</keyword>
<evidence type="ECO:0000256" key="6">
    <source>
        <dbReference type="HAMAP-Rule" id="MF_01109"/>
    </source>
</evidence>
<reference evidence="9 10" key="1">
    <citation type="submission" date="2024-02" db="EMBL/GenBank/DDBJ databases">
        <title>Genome and pathogenicity analysis of Helicobacter mastomyrinus isolated from mice.</title>
        <authorList>
            <person name="Zhu L."/>
        </authorList>
    </citation>
    <scope>NUCLEOTIDE SEQUENCE [LARGE SCALE GENOMIC DNA]</scope>
    <source>
        <strain evidence="9 10">Hm-17</strain>
    </source>
</reference>
<evidence type="ECO:0000259" key="8">
    <source>
        <dbReference type="Pfam" id="PF02729"/>
    </source>
</evidence>
<dbReference type="PRINTS" id="PR00100">
    <property type="entry name" value="AOTCASE"/>
</dbReference>
<dbReference type="SUPFAM" id="SSF53671">
    <property type="entry name" value="Aspartate/ornithine carbamoyltransferase"/>
    <property type="match status" value="1"/>
</dbReference>
<dbReference type="HAMAP" id="MF_01109">
    <property type="entry name" value="OTCase"/>
    <property type="match status" value="1"/>
</dbReference>